<keyword evidence="4 8" id="KW-0812">Transmembrane</keyword>
<sequence length="302" mass="33687">MESGNHGQHHEHHHHDFSETETLGGAFFLNLTFTLIEIAGGLWTNSVAIIADALHDAGDSLALGLAWYLQKASGKERDQQFSYGYGRLSLLAALINGMVLLVGSFVIIMHVIPRFFTSQAVDATGMVGLSLLGIAFNGFAFWRNRSSQSLNAKMVNWHLLEDVLGWTIVLIGSIIMHFGDYSWLDPLMALGVTLFILWNVSKSLGRVIKIFLQSNPEDVDLLAIEEELRLLKNVEDIHDVHAWSLDGKYHVLSLHVVINHIIDSETLALLKNQIREHTRKMGIDHATIEVELSSEACLLENC</sequence>
<feature type="transmembrane region" description="Helical" evidence="8">
    <location>
        <begin position="181"/>
        <end position="200"/>
    </location>
</feature>
<dbReference type="InterPro" id="IPR050681">
    <property type="entry name" value="CDF/SLC30A"/>
</dbReference>
<evidence type="ECO:0000256" key="4">
    <source>
        <dbReference type="ARBA" id="ARBA00022692"/>
    </source>
</evidence>
<evidence type="ECO:0000256" key="1">
    <source>
        <dbReference type="ARBA" id="ARBA00004141"/>
    </source>
</evidence>
<dbReference type="InterPro" id="IPR058533">
    <property type="entry name" value="Cation_efflux_TM"/>
</dbReference>
<dbReference type="Pfam" id="PF01545">
    <property type="entry name" value="Cation_efflux"/>
    <property type="match status" value="1"/>
</dbReference>
<dbReference type="Gene3D" id="1.20.1510.10">
    <property type="entry name" value="Cation efflux protein transmembrane domain"/>
    <property type="match status" value="1"/>
</dbReference>
<keyword evidence="5 8" id="KW-1133">Transmembrane helix</keyword>
<gene>
    <name evidence="11" type="ORF">METZ01_LOCUS6487</name>
</gene>
<evidence type="ECO:0000256" key="3">
    <source>
        <dbReference type="ARBA" id="ARBA00022448"/>
    </source>
</evidence>
<evidence type="ECO:0000313" key="11">
    <source>
        <dbReference type="EMBL" id="SUZ53633.1"/>
    </source>
</evidence>
<dbReference type="GO" id="GO:0005886">
    <property type="term" value="C:plasma membrane"/>
    <property type="evidence" value="ECO:0007669"/>
    <property type="project" value="TreeGrafter"/>
</dbReference>
<feature type="transmembrane region" description="Helical" evidence="8">
    <location>
        <begin position="90"/>
        <end position="112"/>
    </location>
</feature>
<evidence type="ECO:0000256" key="7">
    <source>
        <dbReference type="ARBA" id="ARBA00023136"/>
    </source>
</evidence>
<organism evidence="11">
    <name type="scientific">marine metagenome</name>
    <dbReference type="NCBI Taxonomy" id="408172"/>
    <lineage>
        <taxon>unclassified sequences</taxon>
        <taxon>metagenomes</taxon>
        <taxon>ecological metagenomes</taxon>
    </lineage>
</organism>
<dbReference type="Pfam" id="PF16916">
    <property type="entry name" value="ZT_dimer"/>
    <property type="match status" value="1"/>
</dbReference>
<evidence type="ECO:0000259" key="9">
    <source>
        <dbReference type="Pfam" id="PF01545"/>
    </source>
</evidence>
<dbReference type="InterPro" id="IPR002524">
    <property type="entry name" value="Cation_efflux"/>
</dbReference>
<name>A0A381NJD6_9ZZZZ</name>
<dbReference type="PANTHER" id="PTHR11562">
    <property type="entry name" value="CATION EFFLUX PROTEIN/ ZINC TRANSPORTER"/>
    <property type="match status" value="1"/>
</dbReference>
<comment type="subcellular location">
    <subcellularLocation>
        <location evidence="1">Membrane</location>
        <topology evidence="1">Multi-pass membrane protein</topology>
    </subcellularLocation>
</comment>
<dbReference type="InterPro" id="IPR036837">
    <property type="entry name" value="Cation_efflux_CTD_sf"/>
</dbReference>
<dbReference type="EMBL" id="UINC01000340">
    <property type="protein sequence ID" value="SUZ53633.1"/>
    <property type="molecule type" value="Genomic_DNA"/>
</dbReference>
<evidence type="ECO:0000256" key="8">
    <source>
        <dbReference type="SAM" id="Phobius"/>
    </source>
</evidence>
<dbReference type="InterPro" id="IPR027469">
    <property type="entry name" value="Cation_efflux_TMD_sf"/>
</dbReference>
<feature type="transmembrane region" description="Helical" evidence="8">
    <location>
        <begin position="23"/>
        <end position="43"/>
    </location>
</feature>
<keyword evidence="7 8" id="KW-0472">Membrane</keyword>
<dbReference type="InterPro" id="IPR027470">
    <property type="entry name" value="Cation_efflux_CTD"/>
</dbReference>
<feature type="transmembrane region" description="Helical" evidence="8">
    <location>
        <begin position="124"/>
        <end position="142"/>
    </location>
</feature>
<protein>
    <recommendedName>
        <fullName evidence="12">Cation efflux protein cytoplasmic domain-containing protein</fullName>
    </recommendedName>
</protein>
<dbReference type="PANTHER" id="PTHR11562:SF17">
    <property type="entry name" value="RE54080P-RELATED"/>
    <property type="match status" value="1"/>
</dbReference>
<dbReference type="SUPFAM" id="SSF160240">
    <property type="entry name" value="Cation efflux protein cytoplasmic domain-like"/>
    <property type="match status" value="1"/>
</dbReference>
<comment type="similarity">
    <text evidence="2">Belongs to the cation diffusion facilitator (CDF) transporter (TC 2.A.4) family. SLC30A subfamily.</text>
</comment>
<evidence type="ECO:0000256" key="2">
    <source>
        <dbReference type="ARBA" id="ARBA00008873"/>
    </source>
</evidence>
<proteinExistence type="inferred from homology"/>
<keyword evidence="3" id="KW-0813">Transport</keyword>
<evidence type="ECO:0000259" key="10">
    <source>
        <dbReference type="Pfam" id="PF16916"/>
    </source>
</evidence>
<feature type="domain" description="Cation efflux protein cytoplasmic" evidence="10">
    <location>
        <begin position="216"/>
        <end position="291"/>
    </location>
</feature>
<dbReference type="SUPFAM" id="SSF161111">
    <property type="entry name" value="Cation efflux protein transmembrane domain-like"/>
    <property type="match status" value="1"/>
</dbReference>
<keyword evidence="6" id="KW-0406">Ion transport</keyword>
<evidence type="ECO:0000256" key="6">
    <source>
        <dbReference type="ARBA" id="ARBA00023065"/>
    </source>
</evidence>
<accession>A0A381NJD6</accession>
<evidence type="ECO:0008006" key="12">
    <source>
        <dbReference type="Google" id="ProtNLM"/>
    </source>
</evidence>
<evidence type="ECO:0000256" key="5">
    <source>
        <dbReference type="ARBA" id="ARBA00022989"/>
    </source>
</evidence>
<reference evidence="11" key="1">
    <citation type="submission" date="2018-05" db="EMBL/GenBank/DDBJ databases">
        <authorList>
            <person name="Lanie J.A."/>
            <person name="Ng W.-L."/>
            <person name="Kazmierczak K.M."/>
            <person name="Andrzejewski T.M."/>
            <person name="Davidsen T.M."/>
            <person name="Wayne K.J."/>
            <person name="Tettelin H."/>
            <person name="Glass J.I."/>
            <person name="Rusch D."/>
            <person name="Podicherti R."/>
            <person name="Tsui H.-C.T."/>
            <person name="Winkler M.E."/>
        </authorList>
    </citation>
    <scope>NUCLEOTIDE SEQUENCE</scope>
</reference>
<feature type="domain" description="Cation efflux protein transmembrane" evidence="9">
    <location>
        <begin position="26"/>
        <end position="199"/>
    </location>
</feature>
<dbReference type="NCBIfam" id="TIGR01297">
    <property type="entry name" value="CDF"/>
    <property type="match status" value="1"/>
</dbReference>
<feature type="transmembrane region" description="Helical" evidence="8">
    <location>
        <begin position="154"/>
        <end position="175"/>
    </location>
</feature>
<dbReference type="GO" id="GO:0005385">
    <property type="term" value="F:zinc ion transmembrane transporter activity"/>
    <property type="evidence" value="ECO:0007669"/>
    <property type="project" value="TreeGrafter"/>
</dbReference>
<dbReference type="AlphaFoldDB" id="A0A381NJD6"/>